<evidence type="ECO:0000313" key="2">
    <source>
        <dbReference type="Proteomes" id="UP000316621"/>
    </source>
</evidence>
<name>A0A4Y7L9N1_PAPSO</name>
<organism evidence="1 2">
    <name type="scientific">Papaver somniferum</name>
    <name type="common">Opium poppy</name>
    <dbReference type="NCBI Taxonomy" id="3469"/>
    <lineage>
        <taxon>Eukaryota</taxon>
        <taxon>Viridiplantae</taxon>
        <taxon>Streptophyta</taxon>
        <taxon>Embryophyta</taxon>
        <taxon>Tracheophyta</taxon>
        <taxon>Spermatophyta</taxon>
        <taxon>Magnoliopsida</taxon>
        <taxon>Ranunculales</taxon>
        <taxon>Papaveraceae</taxon>
        <taxon>Papaveroideae</taxon>
        <taxon>Papaver</taxon>
    </lineage>
</organism>
<dbReference type="Proteomes" id="UP000316621">
    <property type="component" value="Chromosome 10"/>
</dbReference>
<sequence>MCSMVEAGEAIQYQAAVTVEISQSEDAQLEDRMGLNFVPCGRGFDSNRWRRDPIIVRTLGCSYSNMVLPAVKISLVGSQRPWAWVAMVTRNLTTSRNFACKLAKEHGNSLGYLIKA</sequence>
<reference evidence="1 2" key="1">
    <citation type="journal article" date="2018" name="Science">
        <title>The opium poppy genome and morphinan production.</title>
        <authorList>
            <person name="Guo L."/>
            <person name="Winzer T."/>
            <person name="Yang X."/>
            <person name="Li Y."/>
            <person name="Ning Z."/>
            <person name="He Z."/>
            <person name="Teodor R."/>
            <person name="Lu Y."/>
            <person name="Bowser T.A."/>
            <person name="Graham I.A."/>
            <person name="Ye K."/>
        </authorList>
    </citation>
    <scope>NUCLEOTIDE SEQUENCE [LARGE SCALE GENOMIC DNA]</scope>
    <source>
        <strain evidence="2">cv. HN1</strain>
        <tissue evidence="1">Leaves</tissue>
    </source>
</reference>
<dbReference type="EMBL" id="CM010724">
    <property type="protein sequence ID" value="RZC81208.1"/>
    <property type="molecule type" value="Genomic_DNA"/>
</dbReference>
<gene>
    <name evidence="1" type="ORF">C5167_043786</name>
</gene>
<protein>
    <submittedName>
        <fullName evidence="1">Uncharacterized protein</fullName>
    </submittedName>
</protein>
<accession>A0A4Y7L9N1</accession>
<proteinExistence type="predicted"/>
<keyword evidence="2" id="KW-1185">Reference proteome</keyword>
<evidence type="ECO:0000313" key="1">
    <source>
        <dbReference type="EMBL" id="RZC81208.1"/>
    </source>
</evidence>
<dbReference type="Gramene" id="RZC81208">
    <property type="protein sequence ID" value="RZC81208"/>
    <property type="gene ID" value="C5167_043786"/>
</dbReference>
<dbReference type="AlphaFoldDB" id="A0A4Y7L9N1"/>